<sequence length="194" mass="20562">MSFSIARSTARLVSRHSQAAARRFASTETGSAAKEASGKAQDGINQAIAKAGPVFQNAVASLRRLGGPAAKAVSAVEKAIPPTVRVSKTAFEVSKIIVKERGFAPPSLATFKTYYQPVIKSLQAPTATIKCIYDTTFTLSTYCNAVGKARALSKAQWAGASIVALEVLGFFSVGEMIGRRKIVGYRGDVAHEEH</sequence>
<keyword evidence="7" id="KW-0496">Mitochondrion</keyword>
<dbReference type="GO" id="GO:0015078">
    <property type="term" value="F:proton transmembrane transporter activity"/>
    <property type="evidence" value="ECO:0007669"/>
    <property type="project" value="InterPro"/>
</dbReference>
<proteinExistence type="inferred from homology"/>
<accession>A0A167V3M9</accession>
<organism evidence="10 11">
    <name type="scientific">Ascosphaera apis ARSEF 7405</name>
    <dbReference type="NCBI Taxonomy" id="392613"/>
    <lineage>
        <taxon>Eukaryota</taxon>
        <taxon>Fungi</taxon>
        <taxon>Dikarya</taxon>
        <taxon>Ascomycota</taxon>
        <taxon>Pezizomycotina</taxon>
        <taxon>Eurotiomycetes</taxon>
        <taxon>Eurotiomycetidae</taxon>
        <taxon>Onygenales</taxon>
        <taxon>Ascosphaeraceae</taxon>
        <taxon>Ascosphaera</taxon>
    </lineage>
</organism>
<keyword evidence="11" id="KW-1185">Reference proteome</keyword>
<evidence type="ECO:0000256" key="8">
    <source>
        <dbReference type="ARBA" id="ARBA00023136"/>
    </source>
</evidence>
<keyword evidence="3" id="KW-0813">Transport</keyword>
<dbReference type="EMBL" id="AZGZ01000041">
    <property type="protein sequence ID" value="KZZ86997.1"/>
    <property type="molecule type" value="Genomic_DNA"/>
</dbReference>
<dbReference type="VEuPathDB" id="FungiDB:AAP_06032"/>
<reference evidence="10 11" key="1">
    <citation type="journal article" date="2016" name="Genome Biol. Evol.">
        <title>Divergent and convergent evolution of fungal pathogenicity.</title>
        <authorList>
            <person name="Shang Y."/>
            <person name="Xiao G."/>
            <person name="Zheng P."/>
            <person name="Cen K."/>
            <person name="Zhan S."/>
            <person name="Wang C."/>
        </authorList>
    </citation>
    <scope>NUCLEOTIDE SEQUENCE [LARGE SCALE GENOMIC DNA]</scope>
    <source>
        <strain evidence="10 11">ARSEF 7405</strain>
    </source>
</reference>
<protein>
    <submittedName>
        <fullName evidence="10">ATPase, F0 complex, subunit G, mitochondrial</fullName>
    </submittedName>
</protein>
<comment type="similarity">
    <text evidence="2">Belongs to the ATPase g subunit family.</text>
</comment>
<evidence type="ECO:0000256" key="3">
    <source>
        <dbReference type="ARBA" id="ARBA00022448"/>
    </source>
</evidence>
<keyword evidence="4" id="KW-0138">CF(0)</keyword>
<dbReference type="InterPro" id="IPR006808">
    <property type="entry name" value="ATP_synth_F0_gsu_mt"/>
</dbReference>
<keyword evidence="9" id="KW-0066">ATP synthesis</keyword>
<dbReference type="Pfam" id="PF04718">
    <property type="entry name" value="ATP-synt_G"/>
    <property type="match status" value="1"/>
</dbReference>
<evidence type="ECO:0000256" key="2">
    <source>
        <dbReference type="ARBA" id="ARBA00005699"/>
    </source>
</evidence>
<dbReference type="GO" id="GO:0031966">
    <property type="term" value="C:mitochondrial membrane"/>
    <property type="evidence" value="ECO:0007669"/>
    <property type="project" value="UniProtKB-SubCell"/>
</dbReference>
<comment type="subcellular location">
    <subcellularLocation>
        <location evidence="1">Mitochondrion membrane</location>
    </subcellularLocation>
</comment>
<evidence type="ECO:0000256" key="9">
    <source>
        <dbReference type="ARBA" id="ARBA00023310"/>
    </source>
</evidence>
<evidence type="ECO:0000313" key="10">
    <source>
        <dbReference type="EMBL" id="KZZ86997.1"/>
    </source>
</evidence>
<name>A0A167V3M9_9EURO</name>
<gene>
    <name evidence="10" type="ORF">AAP_06032</name>
</gene>
<evidence type="ECO:0000256" key="1">
    <source>
        <dbReference type="ARBA" id="ARBA00004325"/>
    </source>
</evidence>
<evidence type="ECO:0000256" key="6">
    <source>
        <dbReference type="ARBA" id="ARBA00023065"/>
    </source>
</evidence>
<comment type="caution">
    <text evidence="10">The sequence shown here is derived from an EMBL/GenBank/DDBJ whole genome shotgun (WGS) entry which is preliminary data.</text>
</comment>
<evidence type="ECO:0000256" key="5">
    <source>
        <dbReference type="ARBA" id="ARBA00022781"/>
    </source>
</evidence>
<dbReference type="GO" id="GO:0045259">
    <property type="term" value="C:proton-transporting ATP synthase complex"/>
    <property type="evidence" value="ECO:0007669"/>
    <property type="project" value="UniProtKB-KW"/>
</dbReference>
<evidence type="ECO:0000313" key="11">
    <source>
        <dbReference type="Proteomes" id="UP000242877"/>
    </source>
</evidence>
<keyword evidence="8" id="KW-0472">Membrane</keyword>
<evidence type="ECO:0000256" key="7">
    <source>
        <dbReference type="ARBA" id="ARBA00023128"/>
    </source>
</evidence>
<evidence type="ECO:0000256" key="4">
    <source>
        <dbReference type="ARBA" id="ARBA00022547"/>
    </source>
</evidence>
<dbReference type="AlphaFoldDB" id="A0A167V3M9"/>
<keyword evidence="5" id="KW-0375">Hydrogen ion transport</keyword>
<dbReference type="Proteomes" id="UP000242877">
    <property type="component" value="Unassembled WGS sequence"/>
</dbReference>
<dbReference type="OrthoDB" id="437at2759"/>
<dbReference type="GO" id="GO:0015986">
    <property type="term" value="P:proton motive force-driven ATP synthesis"/>
    <property type="evidence" value="ECO:0007669"/>
    <property type="project" value="InterPro"/>
</dbReference>
<keyword evidence="6" id="KW-0406">Ion transport</keyword>